<sequence>MCGFLKLTGNKLKKQINSQATNAKSKFKSFQNRNLIDLGYKYPSIYDGHFRILEQSYMFYAVVSPPPTFMHFQQHAQILKSDVLHMYFFLSAIENSSVFEQLSWDASRFTRLLKREICSSTTICLKIKAESIAHDS</sequence>
<name>A0A2D4K903_9SAUR</name>
<reference evidence="1" key="1">
    <citation type="submission" date="2017-07" db="EMBL/GenBank/DDBJ databases">
        <authorList>
            <person name="Mikheyev A."/>
            <person name="Grau M."/>
        </authorList>
    </citation>
    <scope>NUCLEOTIDE SEQUENCE</scope>
    <source>
        <tissue evidence="1">Venom_gland</tissue>
    </source>
</reference>
<protein>
    <submittedName>
        <fullName evidence="1">Uncharacterized protein</fullName>
    </submittedName>
</protein>
<reference evidence="1" key="2">
    <citation type="submission" date="2017-11" db="EMBL/GenBank/DDBJ databases">
        <title>Coralsnake Venomics: Analyses of Venom Gland Transcriptomes and Proteomes of Six Brazilian Taxa.</title>
        <authorList>
            <person name="Aird S.D."/>
            <person name="Jorge da Silva N."/>
            <person name="Qiu L."/>
            <person name="Villar-Briones A."/>
            <person name="Aparecida-Saddi V."/>
            <person name="Campos-Telles M.P."/>
            <person name="Grau M."/>
            <person name="Mikheyev A.S."/>
        </authorList>
    </citation>
    <scope>NUCLEOTIDE SEQUENCE</scope>
    <source>
        <tissue evidence="1">Venom_gland</tissue>
    </source>
</reference>
<proteinExistence type="predicted"/>
<organism evidence="1">
    <name type="scientific">Micrurus paraensis</name>
    <dbReference type="NCBI Taxonomy" id="1970185"/>
    <lineage>
        <taxon>Eukaryota</taxon>
        <taxon>Metazoa</taxon>
        <taxon>Chordata</taxon>
        <taxon>Craniata</taxon>
        <taxon>Vertebrata</taxon>
        <taxon>Euteleostomi</taxon>
        <taxon>Lepidosauria</taxon>
        <taxon>Squamata</taxon>
        <taxon>Bifurcata</taxon>
        <taxon>Unidentata</taxon>
        <taxon>Episquamata</taxon>
        <taxon>Toxicofera</taxon>
        <taxon>Serpentes</taxon>
        <taxon>Colubroidea</taxon>
        <taxon>Elapidae</taxon>
        <taxon>Elapinae</taxon>
        <taxon>Micrurus</taxon>
    </lineage>
</organism>
<dbReference type="AlphaFoldDB" id="A0A2D4K903"/>
<dbReference type="EMBL" id="IACL01043072">
    <property type="protein sequence ID" value="LAB05233.1"/>
    <property type="molecule type" value="Transcribed_RNA"/>
</dbReference>
<accession>A0A2D4K903</accession>
<evidence type="ECO:0000313" key="1">
    <source>
        <dbReference type="EMBL" id="LAB05233.1"/>
    </source>
</evidence>
<dbReference type="EMBL" id="IACL01043074">
    <property type="protein sequence ID" value="LAB05236.1"/>
    <property type="molecule type" value="Transcribed_RNA"/>
</dbReference>